<reference evidence="1 2" key="1">
    <citation type="submission" date="2016-10" db="EMBL/GenBank/DDBJ databases">
        <authorList>
            <person name="de Groot N.N."/>
        </authorList>
    </citation>
    <scope>NUCLEOTIDE SEQUENCE [LARGE SCALE GENOMIC DNA]</scope>
    <source>
        <strain evidence="1 2">DSM 43941</strain>
    </source>
</reference>
<organism evidence="1 2">
    <name type="scientific">Actinoplanes derwentensis</name>
    <dbReference type="NCBI Taxonomy" id="113562"/>
    <lineage>
        <taxon>Bacteria</taxon>
        <taxon>Bacillati</taxon>
        <taxon>Actinomycetota</taxon>
        <taxon>Actinomycetes</taxon>
        <taxon>Micromonosporales</taxon>
        <taxon>Micromonosporaceae</taxon>
        <taxon>Actinoplanes</taxon>
    </lineage>
</organism>
<dbReference type="EMBL" id="LT629758">
    <property type="protein sequence ID" value="SDT10555.1"/>
    <property type="molecule type" value="Genomic_DNA"/>
</dbReference>
<dbReference type="Proteomes" id="UP000198688">
    <property type="component" value="Chromosome I"/>
</dbReference>
<evidence type="ECO:0000313" key="1">
    <source>
        <dbReference type="EMBL" id="SDT10555.1"/>
    </source>
</evidence>
<gene>
    <name evidence="1" type="ORF">SAMN04489716_2521</name>
</gene>
<proteinExistence type="predicted"/>
<accession>A0A1H1XMS4</accession>
<protein>
    <submittedName>
        <fullName evidence="1">Uncharacterized protein</fullName>
    </submittedName>
</protein>
<keyword evidence="2" id="KW-1185">Reference proteome</keyword>
<sequence>MVDRWVSGTKRFDSNRGFYIYSEGSYNTKKGGIAIWVWAGREMNFGPDWSTNEMNDKASSQKTL</sequence>
<evidence type="ECO:0000313" key="2">
    <source>
        <dbReference type="Proteomes" id="UP000198688"/>
    </source>
</evidence>
<dbReference type="AlphaFoldDB" id="A0A1H1XMS4"/>
<name>A0A1H1XMS4_9ACTN</name>